<dbReference type="WormBase" id="SRAE_1000326600">
    <property type="protein sequence ID" value="SRP07776"/>
    <property type="gene ID" value="WBGene00259883"/>
</dbReference>
<sequence length="484" mass="56307">MSKEDVKAIQEFFPEIDQNFPSNQNESNENGNQVEVSHHQTQVDAYQLSVQPYSQQKPRTIFTTGITKPSGPAGRKPRAMRTKKNRLLTSVTLKKLKEIVSIENNDPNLKLSSQQKIKQQPIYKKMPKRVVRIGNRFRKNEKDENYNYDSYINDNVINEQEELRNELLKDEMIAIKCGREPAYRQSRYELAIFQTSTIKINPLFLMARCVDCHVDTHLEQRYFNFVLPYNPVEWLKSNDKENLANSKVNEKFNVLNNFIFQIQIQVPFDYISKIEPHSKHVVMKLKSCIEPNWIDLKNNSGGLLSGKLGEKLEMEKKVNNTDLRVHLEDVKAGLSNVDVFEFTFIKKNMVWFNHLIKVDFRFFKYLINEQGGDKTAIRRILKEKIEDNCPTRRVKKSCNRSKMEHMSRNFMPVSFPSNSSKYSMTFKVSPLSKPINGKSYLITSLDTGYNLAVAFPVLVAFIDQNSFENIPVNIILDESIKKIL</sequence>
<accession>A0A090LA45</accession>
<dbReference type="Proteomes" id="UP000035682">
    <property type="component" value="Unplaced"/>
</dbReference>
<feature type="region of interest" description="Disordered" evidence="1">
    <location>
        <begin position="1"/>
        <end position="39"/>
    </location>
</feature>
<dbReference type="CTD" id="36377378"/>
<evidence type="ECO:0000313" key="4">
    <source>
        <dbReference type="WBParaSite" id="SRAE_1000326600.1"/>
    </source>
</evidence>
<gene>
    <name evidence="2 4 5" type="ORF">SRAE_1000326600</name>
</gene>
<protein>
    <submittedName>
        <fullName evidence="2 4">Uncharacterized protein</fullName>
    </submittedName>
</protein>
<dbReference type="GeneID" id="36377378"/>
<evidence type="ECO:0000256" key="1">
    <source>
        <dbReference type="SAM" id="MobiDB-lite"/>
    </source>
</evidence>
<dbReference type="RefSeq" id="XP_024504214.1">
    <property type="nucleotide sequence ID" value="XM_024650436.1"/>
</dbReference>
<evidence type="ECO:0000313" key="3">
    <source>
        <dbReference type="Proteomes" id="UP000035682"/>
    </source>
</evidence>
<dbReference type="WBParaSite" id="SRAE_1000326600.1">
    <property type="protein sequence ID" value="SRAE_1000326600.1"/>
    <property type="gene ID" value="WBGene00259883"/>
</dbReference>
<dbReference type="EMBL" id="LN609528">
    <property type="protein sequence ID" value="CEF65013.1"/>
    <property type="molecule type" value="Genomic_DNA"/>
</dbReference>
<name>A0A090LA45_STRRB</name>
<reference evidence="4" key="2">
    <citation type="submission" date="2020-12" db="UniProtKB">
        <authorList>
            <consortium name="WormBaseParasite"/>
        </authorList>
    </citation>
    <scope>IDENTIFICATION</scope>
</reference>
<proteinExistence type="predicted"/>
<keyword evidence="3" id="KW-1185">Reference proteome</keyword>
<organism evidence="2">
    <name type="scientific">Strongyloides ratti</name>
    <name type="common">Parasitic roundworm</name>
    <dbReference type="NCBI Taxonomy" id="34506"/>
    <lineage>
        <taxon>Eukaryota</taxon>
        <taxon>Metazoa</taxon>
        <taxon>Ecdysozoa</taxon>
        <taxon>Nematoda</taxon>
        <taxon>Chromadorea</taxon>
        <taxon>Rhabditida</taxon>
        <taxon>Tylenchina</taxon>
        <taxon>Panagrolaimomorpha</taxon>
        <taxon>Strongyloidoidea</taxon>
        <taxon>Strongyloididae</taxon>
        <taxon>Strongyloides</taxon>
    </lineage>
</organism>
<dbReference type="AlphaFoldDB" id="A0A090LA45"/>
<reference evidence="2 3" key="1">
    <citation type="submission" date="2014-09" db="EMBL/GenBank/DDBJ databases">
        <authorList>
            <person name="Martin A.A."/>
        </authorList>
    </citation>
    <scope>NUCLEOTIDE SEQUENCE</scope>
    <source>
        <strain evidence="3">ED321</strain>
        <strain evidence="2">ED321 Heterogonic</strain>
    </source>
</reference>
<evidence type="ECO:0000313" key="5">
    <source>
        <dbReference type="WormBase" id="SRAE_1000326600"/>
    </source>
</evidence>
<feature type="compositionally biased region" description="Low complexity" evidence="1">
    <location>
        <begin position="22"/>
        <end position="35"/>
    </location>
</feature>
<evidence type="ECO:0000313" key="2">
    <source>
        <dbReference type="EMBL" id="CEF65013.1"/>
    </source>
</evidence>